<dbReference type="AlphaFoldDB" id="A0A6I8MFF6"/>
<proteinExistence type="predicted"/>
<organism evidence="2 3">
    <name type="scientific">Oceanivirga miroungae</name>
    <dbReference type="NCBI Taxonomy" id="1130046"/>
    <lineage>
        <taxon>Bacteria</taxon>
        <taxon>Fusobacteriati</taxon>
        <taxon>Fusobacteriota</taxon>
        <taxon>Fusobacteriia</taxon>
        <taxon>Fusobacteriales</taxon>
        <taxon>Leptotrichiaceae</taxon>
        <taxon>Oceanivirga</taxon>
    </lineage>
</organism>
<sequence length="44" mass="5258">MKLKDRIEIEIRLRENTGIREIARLLNVNPSTVSREIKKNRIKL</sequence>
<evidence type="ECO:0000313" key="3">
    <source>
        <dbReference type="Proteomes" id="UP000419017"/>
    </source>
</evidence>
<keyword evidence="3" id="KW-1185">Reference proteome</keyword>
<dbReference type="Pfam" id="PF13936">
    <property type="entry name" value="HTH_38"/>
    <property type="match status" value="1"/>
</dbReference>
<evidence type="ECO:0000313" key="2">
    <source>
        <dbReference type="EMBL" id="VWL85838.1"/>
    </source>
</evidence>
<name>A0A6I8MFF6_9FUSO</name>
<dbReference type="InterPro" id="IPR025246">
    <property type="entry name" value="IS30-like_HTH"/>
</dbReference>
<dbReference type="EMBL" id="CABWIB010000001">
    <property type="protein sequence ID" value="VWL85838.1"/>
    <property type="molecule type" value="Genomic_DNA"/>
</dbReference>
<protein>
    <recommendedName>
        <fullName evidence="1">Transposase IS30-like HTH domain-containing protein</fullName>
    </recommendedName>
</protein>
<evidence type="ECO:0000259" key="1">
    <source>
        <dbReference type="Pfam" id="PF13936"/>
    </source>
</evidence>
<feature type="domain" description="Transposase IS30-like HTH" evidence="1">
    <location>
        <begin position="2"/>
        <end position="40"/>
    </location>
</feature>
<accession>A0A6I8MFF6</accession>
<reference evidence="2 3" key="1">
    <citation type="submission" date="2019-10" db="EMBL/GenBank/DDBJ databases">
        <authorList>
            <person name="Blom J."/>
        </authorList>
    </citation>
    <scope>NUCLEOTIDE SEQUENCE [LARGE SCALE GENOMIC DNA]</scope>
    <source>
        <strain evidence="2 3">ES3154-GLU</strain>
    </source>
</reference>
<dbReference type="Proteomes" id="UP000419017">
    <property type="component" value="Unassembled WGS sequence"/>
</dbReference>
<gene>
    <name evidence="2" type="ORF">OMES3154_01125</name>
</gene>